<comment type="caution">
    <text evidence="1">The sequence shown here is derived from an EMBL/GenBank/DDBJ whole genome shotgun (WGS) entry which is preliminary data.</text>
</comment>
<dbReference type="RefSeq" id="XP_056495057.1">
    <property type="nucleotide sequence ID" value="XM_056649993.1"/>
</dbReference>
<reference evidence="1" key="1">
    <citation type="submission" date="2022-11" db="EMBL/GenBank/DDBJ databases">
        <authorList>
            <person name="Petersen C."/>
        </authorList>
    </citation>
    <scope>NUCLEOTIDE SEQUENCE</scope>
    <source>
        <strain evidence="1">IBT 23319</strain>
    </source>
</reference>
<gene>
    <name evidence="1" type="ORF">N7469_011088</name>
</gene>
<reference evidence="1" key="2">
    <citation type="journal article" date="2023" name="IMA Fungus">
        <title>Comparative genomic study of the Penicillium genus elucidates a diverse pangenome and 15 lateral gene transfer events.</title>
        <authorList>
            <person name="Petersen C."/>
            <person name="Sorensen T."/>
            <person name="Nielsen M.R."/>
            <person name="Sondergaard T.E."/>
            <person name="Sorensen J.L."/>
            <person name="Fitzpatrick D.A."/>
            <person name="Frisvad J.C."/>
            <person name="Nielsen K.L."/>
        </authorList>
    </citation>
    <scope>NUCLEOTIDE SEQUENCE</scope>
    <source>
        <strain evidence="1">IBT 23319</strain>
    </source>
</reference>
<dbReference type="Proteomes" id="UP001147733">
    <property type="component" value="Unassembled WGS sequence"/>
</dbReference>
<protein>
    <submittedName>
        <fullName evidence="1">Uncharacterized protein</fullName>
    </submittedName>
</protein>
<dbReference type="EMBL" id="JAPQKT010000010">
    <property type="protein sequence ID" value="KAJ5217463.1"/>
    <property type="molecule type" value="Genomic_DNA"/>
</dbReference>
<proteinExistence type="predicted"/>
<accession>A0A9W9NEP1</accession>
<sequence>MLKALYLEADGHVVSRKYQMHLRYNAAQMAQLTPDQMVVWNEAFPVYGAVSKKQYNFTVVTSYAAI</sequence>
<keyword evidence="2" id="KW-1185">Reference proteome</keyword>
<evidence type="ECO:0000313" key="2">
    <source>
        <dbReference type="Proteomes" id="UP001147733"/>
    </source>
</evidence>
<dbReference type="AlphaFoldDB" id="A0A9W9NEP1"/>
<organism evidence="1 2">
    <name type="scientific">Penicillium citrinum</name>
    <dbReference type="NCBI Taxonomy" id="5077"/>
    <lineage>
        <taxon>Eukaryota</taxon>
        <taxon>Fungi</taxon>
        <taxon>Dikarya</taxon>
        <taxon>Ascomycota</taxon>
        <taxon>Pezizomycotina</taxon>
        <taxon>Eurotiomycetes</taxon>
        <taxon>Eurotiomycetidae</taxon>
        <taxon>Eurotiales</taxon>
        <taxon>Aspergillaceae</taxon>
        <taxon>Penicillium</taxon>
    </lineage>
</organism>
<name>A0A9W9NEP1_PENCI</name>
<evidence type="ECO:0000313" key="1">
    <source>
        <dbReference type="EMBL" id="KAJ5217463.1"/>
    </source>
</evidence>
<dbReference type="GeneID" id="81389160"/>